<reference evidence="1 2" key="1">
    <citation type="journal article" date="2013" name="Genome Announc.">
        <title>Complete genome sequence of Myxococcus stipitatus strain DSM 14675, a fruiting myxobacterium.</title>
        <authorList>
            <person name="Huntley S."/>
            <person name="Kneip S."/>
            <person name="Treuner-Lange A."/>
            <person name="Sogaard-Andersen L."/>
        </authorList>
    </citation>
    <scope>NUCLEOTIDE SEQUENCE [LARGE SCALE GENOMIC DNA]</scope>
    <source>
        <strain evidence="2">DSM 14675 / JCM 12634 / Mx s8</strain>
    </source>
</reference>
<dbReference type="EMBL" id="CP004025">
    <property type="protein sequence ID" value="AGC48100.1"/>
    <property type="molecule type" value="Genomic_DNA"/>
</dbReference>
<accession>L7UJM1</accession>
<evidence type="ECO:0000313" key="2">
    <source>
        <dbReference type="Proteomes" id="UP000011131"/>
    </source>
</evidence>
<dbReference type="Proteomes" id="UP000011131">
    <property type="component" value="Chromosome"/>
</dbReference>
<proteinExistence type="predicted"/>
<keyword evidence="2" id="KW-1185">Reference proteome</keyword>
<dbReference type="KEGG" id="msd:MYSTI_06827"/>
<dbReference type="eggNOG" id="COG0583">
    <property type="taxonomic scope" value="Bacteria"/>
</dbReference>
<organism evidence="1 2">
    <name type="scientific">Myxococcus stipitatus (strain DSM 14675 / JCM 12634 / Mx s8)</name>
    <dbReference type="NCBI Taxonomy" id="1278073"/>
    <lineage>
        <taxon>Bacteria</taxon>
        <taxon>Pseudomonadati</taxon>
        <taxon>Myxococcota</taxon>
        <taxon>Myxococcia</taxon>
        <taxon>Myxococcales</taxon>
        <taxon>Cystobacterineae</taxon>
        <taxon>Myxococcaceae</taxon>
        <taxon>Myxococcus</taxon>
    </lineage>
</organism>
<dbReference type="PATRIC" id="fig|1278073.3.peg.6932"/>
<dbReference type="HOGENOM" id="CLU_2047161_0_0_7"/>
<protein>
    <submittedName>
        <fullName evidence="1">LysR family transcriptional regulator</fullName>
    </submittedName>
</protein>
<gene>
    <name evidence="1" type="ordered locus">MYSTI_06827</name>
</gene>
<dbReference type="AlphaFoldDB" id="L7UJM1"/>
<name>L7UJM1_MYXSD</name>
<sequence length="120" mass="13260">MASRALPPRGCLPSRSQRRGRCETSRRYSHANCWQRPWAACIIANPPSLLVPMSDLNLLATLDALLRDFSVAKAAERMHVSLRFVVEGDEDVNALRDGTVDLDIGVQGPLGPEVRTRPLL</sequence>
<evidence type="ECO:0000313" key="1">
    <source>
        <dbReference type="EMBL" id="AGC48100.1"/>
    </source>
</evidence>